<proteinExistence type="predicted"/>
<organism evidence="2 3">
    <name type="scientific">Blautia obeum</name>
    <dbReference type="NCBI Taxonomy" id="40520"/>
    <lineage>
        <taxon>Bacteria</taxon>
        <taxon>Bacillati</taxon>
        <taxon>Bacillota</taxon>
        <taxon>Clostridia</taxon>
        <taxon>Lachnospirales</taxon>
        <taxon>Lachnospiraceae</taxon>
        <taxon>Blautia</taxon>
    </lineage>
</organism>
<sequence length="416" mass="47661">MRESRTLEYKENLSSNTFLKTISAYANYGEGKIIFGINDQGNIIGITDPVNGCLNLENKINDSLSPVPEFRLEIQENTIVLTVYEGRYKPYLYKGKAYKRNDSSTVEVDRLEYNRLILEGCNQTFEEIASFNQQFTFAKLETEFTRVMGIEKINKDILKILELYSDQSGFNNAAALLADDNQFTGIDIIRFGDTIDEIMDRESLENISILSQLEKTLQMFRKYYQYEKIEGAERKCIDKIPEKAFREAIANALIHRMWDIPASIKVSMYADRIEISSPGGLPAGISEEEYLNGQISILRNPIIGNVFFRLKYIEKFGTGIMRINHAYRNALIKPSYQCFSNSIKVILPVIRENYDLNEAEQILVNILKGKEKMSRSEIEKAAEMEKSKAVRTLNSLIEKKILKKTGAGRGVRYTLK</sequence>
<dbReference type="Proteomes" id="UP000095447">
    <property type="component" value="Unassembled WGS sequence"/>
</dbReference>
<dbReference type="RefSeq" id="WP_055053567.1">
    <property type="nucleotide sequence ID" value="NZ_CYZA01000010.1"/>
</dbReference>
<dbReference type="SUPFAM" id="SSF46785">
    <property type="entry name" value="Winged helix' DNA-binding domain"/>
    <property type="match status" value="1"/>
</dbReference>
<dbReference type="PANTHER" id="PTHR30595">
    <property type="entry name" value="GLPR-RELATED TRANSCRIPTIONAL REPRESSOR"/>
    <property type="match status" value="1"/>
</dbReference>
<evidence type="ECO:0000313" key="2">
    <source>
        <dbReference type="EMBL" id="CUO09302.1"/>
    </source>
</evidence>
<dbReference type="InterPro" id="IPR038475">
    <property type="entry name" value="RecG_C_sf"/>
</dbReference>
<dbReference type="PANTHER" id="PTHR30595:SF6">
    <property type="entry name" value="SCHLAFEN ALBA-2 DOMAIN-CONTAINING PROTEIN"/>
    <property type="match status" value="1"/>
</dbReference>
<evidence type="ECO:0000259" key="1">
    <source>
        <dbReference type="Pfam" id="PF04326"/>
    </source>
</evidence>
<dbReference type="Gene3D" id="3.30.950.30">
    <property type="entry name" value="Schlafen, AAA domain"/>
    <property type="match status" value="1"/>
</dbReference>
<feature type="domain" description="Schlafen AlbA-2" evidence="1">
    <location>
        <begin position="3"/>
        <end position="108"/>
    </location>
</feature>
<reference evidence="2 3" key="1">
    <citation type="submission" date="2015-09" db="EMBL/GenBank/DDBJ databases">
        <authorList>
            <consortium name="Pathogen Informatics"/>
        </authorList>
    </citation>
    <scope>NUCLEOTIDE SEQUENCE [LARGE SCALE GENOMIC DNA]</scope>
    <source>
        <strain evidence="2 3">2789STDY5608838</strain>
    </source>
</reference>
<evidence type="ECO:0000313" key="3">
    <source>
        <dbReference type="Proteomes" id="UP000095447"/>
    </source>
</evidence>
<dbReference type="Gene3D" id="3.30.565.60">
    <property type="match status" value="1"/>
</dbReference>
<dbReference type="Gene3D" id="1.10.10.10">
    <property type="entry name" value="Winged helix-like DNA-binding domain superfamily/Winged helix DNA-binding domain"/>
    <property type="match status" value="1"/>
</dbReference>
<dbReference type="EMBL" id="CYZA01000010">
    <property type="protein sequence ID" value="CUO09302.1"/>
    <property type="molecule type" value="Genomic_DNA"/>
</dbReference>
<gene>
    <name evidence="2" type="ORF">ERS852395_02063</name>
</gene>
<name>A0A174C767_9FIRM</name>
<dbReference type="AlphaFoldDB" id="A0A174C767"/>
<dbReference type="Pfam" id="PF13749">
    <property type="entry name" value="HATPase_c_4"/>
    <property type="match status" value="1"/>
</dbReference>
<accession>A0A174C767</accession>
<dbReference type="Pfam" id="PF04326">
    <property type="entry name" value="SLFN_AlbA_2"/>
    <property type="match status" value="1"/>
</dbReference>
<protein>
    <submittedName>
        <fullName evidence="2">Divergent AAA domain</fullName>
    </submittedName>
</protein>
<dbReference type="InterPro" id="IPR038461">
    <property type="entry name" value="Schlafen_AlbA_2_dom_sf"/>
</dbReference>
<dbReference type="InterPro" id="IPR036388">
    <property type="entry name" value="WH-like_DNA-bd_sf"/>
</dbReference>
<dbReference type="InterPro" id="IPR007421">
    <property type="entry name" value="Schlafen_AlbA_2_dom"/>
</dbReference>
<dbReference type="InterPro" id="IPR036390">
    <property type="entry name" value="WH_DNA-bd_sf"/>
</dbReference>